<dbReference type="EMBL" id="SNRW01045751">
    <property type="protein sequence ID" value="KAA6319787.1"/>
    <property type="molecule type" value="Genomic_DNA"/>
</dbReference>
<reference evidence="1 2" key="1">
    <citation type="submission" date="2019-03" db="EMBL/GenBank/DDBJ databases">
        <title>Single cell metagenomics reveals metabolic interactions within the superorganism composed of flagellate Streblomastix strix and complex community of Bacteroidetes bacteria on its surface.</title>
        <authorList>
            <person name="Treitli S.C."/>
            <person name="Kolisko M."/>
            <person name="Husnik F."/>
            <person name="Keeling P."/>
            <person name="Hampl V."/>
        </authorList>
    </citation>
    <scope>NUCLEOTIDE SEQUENCE [LARGE SCALE GENOMIC DNA]</scope>
    <source>
        <strain evidence="1">ST1C</strain>
    </source>
</reference>
<feature type="non-terminal residue" evidence="1">
    <location>
        <position position="1"/>
    </location>
</feature>
<organism evidence="1 2">
    <name type="scientific">Streblomastix strix</name>
    <dbReference type="NCBI Taxonomy" id="222440"/>
    <lineage>
        <taxon>Eukaryota</taxon>
        <taxon>Metamonada</taxon>
        <taxon>Preaxostyla</taxon>
        <taxon>Oxymonadida</taxon>
        <taxon>Streblomastigidae</taxon>
        <taxon>Streblomastix</taxon>
    </lineage>
</organism>
<dbReference type="Proteomes" id="UP000324800">
    <property type="component" value="Unassembled WGS sequence"/>
</dbReference>
<sequence>QSYFRVYEVWRPGTGVIGAKVMKEEDFETKEWRVGFQLTKGNTNPFVLKYHSATMYLTQTVILMEFAKMKNLDCLIESKQDLPILVIRAIMRQLRMNLI</sequence>
<evidence type="ECO:0000313" key="2">
    <source>
        <dbReference type="Proteomes" id="UP000324800"/>
    </source>
</evidence>
<protein>
    <submittedName>
        <fullName evidence="1">Uncharacterized protein</fullName>
    </submittedName>
</protein>
<dbReference type="SUPFAM" id="SSF56112">
    <property type="entry name" value="Protein kinase-like (PK-like)"/>
    <property type="match status" value="1"/>
</dbReference>
<dbReference type="AlphaFoldDB" id="A0A5J4QDP5"/>
<comment type="caution">
    <text evidence="1">The sequence shown here is derived from an EMBL/GenBank/DDBJ whole genome shotgun (WGS) entry which is preliminary data.</text>
</comment>
<accession>A0A5J4QDP5</accession>
<gene>
    <name evidence="1" type="ORF">EZS28_054775</name>
</gene>
<name>A0A5J4QDP5_9EUKA</name>
<evidence type="ECO:0000313" key="1">
    <source>
        <dbReference type="EMBL" id="KAA6319787.1"/>
    </source>
</evidence>
<dbReference type="InterPro" id="IPR011009">
    <property type="entry name" value="Kinase-like_dom_sf"/>
</dbReference>
<proteinExistence type="predicted"/>